<evidence type="ECO:0000313" key="8">
    <source>
        <dbReference type="Proteomes" id="UP000051530"/>
    </source>
</evidence>
<evidence type="ECO:0000256" key="3">
    <source>
        <dbReference type="ARBA" id="ARBA00023163"/>
    </source>
</evidence>
<keyword evidence="2" id="KW-0805">Transcription regulation</keyword>
<name>A0A0R0M0Z8_9MICR</name>
<dbReference type="GO" id="GO:0005634">
    <property type="term" value="C:nucleus"/>
    <property type="evidence" value="ECO:0007669"/>
    <property type="project" value="UniProtKB-SubCell"/>
</dbReference>
<organism evidence="7 8">
    <name type="scientific">Pseudoloma neurophilia</name>
    <dbReference type="NCBI Taxonomy" id="146866"/>
    <lineage>
        <taxon>Eukaryota</taxon>
        <taxon>Fungi</taxon>
        <taxon>Fungi incertae sedis</taxon>
        <taxon>Microsporidia</taxon>
        <taxon>Pseudoloma</taxon>
    </lineage>
</organism>
<comment type="similarity">
    <text evidence="5">Belongs to the TAF13 family.</text>
</comment>
<dbReference type="InterPro" id="IPR003195">
    <property type="entry name" value="TFIID_TAF13"/>
</dbReference>
<keyword evidence="7" id="KW-0648">Protein biosynthesis</keyword>
<dbReference type="PANTHER" id="PTHR11380:SF5">
    <property type="entry name" value="TRANSCRIPTION INITIATION FACTOR TFIID SUBUNIT 13"/>
    <property type="match status" value="1"/>
</dbReference>
<dbReference type="OrthoDB" id="10266074at2759"/>
<sequence>MREKKKISLIKDLRLMMYGFGDQKSPRKDTTEVLHSYLLAYLKTVLIKTQNIAKLKGKTKTDDLLYVIKKDRRKYLRVKDLLMTNEELKNARKSFNIEEFEKEN</sequence>
<dbReference type="Gene3D" id="1.10.20.10">
    <property type="entry name" value="Histone, subunit A"/>
    <property type="match status" value="1"/>
</dbReference>
<dbReference type="CDD" id="cd07978">
    <property type="entry name" value="HFD_TAF13"/>
    <property type="match status" value="1"/>
</dbReference>
<dbReference type="InterPro" id="IPR009072">
    <property type="entry name" value="Histone-fold"/>
</dbReference>
<evidence type="ECO:0000256" key="1">
    <source>
        <dbReference type="ARBA" id="ARBA00004123"/>
    </source>
</evidence>
<accession>A0A0R0M0Z8</accession>
<evidence type="ECO:0000256" key="4">
    <source>
        <dbReference type="ARBA" id="ARBA00023242"/>
    </source>
</evidence>
<evidence type="ECO:0000256" key="6">
    <source>
        <dbReference type="ARBA" id="ARBA00040136"/>
    </source>
</evidence>
<evidence type="ECO:0000313" key="7">
    <source>
        <dbReference type="EMBL" id="KRH93103.1"/>
    </source>
</evidence>
<keyword evidence="7" id="KW-0396">Initiation factor</keyword>
<dbReference type="GO" id="GO:0003743">
    <property type="term" value="F:translation initiation factor activity"/>
    <property type="evidence" value="ECO:0007669"/>
    <property type="project" value="UniProtKB-KW"/>
</dbReference>
<evidence type="ECO:0000256" key="5">
    <source>
        <dbReference type="ARBA" id="ARBA00038392"/>
    </source>
</evidence>
<comment type="subcellular location">
    <subcellularLocation>
        <location evidence="1">Nucleus</location>
    </subcellularLocation>
</comment>
<dbReference type="Pfam" id="PF02269">
    <property type="entry name" value="TFIID-18kDa"/>
    <property type="match status" value="1"/>
</dbReference>
<dbReference type="SUPFAM" id="SSF47113">
    <property type="entry name" value="Histone-fold"/>
    <property type="match status" value="1"/>
</dbReference>
<evidence type="ECO:0000256" key="2">
    <source>
        <dbReference type="ARBA" id="ARBA00023015"/>
    </source>
</evidence>
<dbReference type="EMBL" id="LGUB01000490">
    <property type="protein sequence ID" value="KRH93103.1"/>
    <property type="molecule type" value="Genomic_DNA"/>
</dbReference>
<dbReference type="GO" id="GO:0006366">
    <property type="term" value="P:transcription by RNA polymerase II"/>
    <property type="evidence" value="ECO:0007669"/>
    <property type="project" value="InterPro"/>
</dbReference>
<dbReference type="PANTHER" id="PTHR11380">
    <property type="entry name" value="TRANSCRIPTION INITIATION FACTOR TFIID/SUPT3-RELATED"/>
    <property type="match status" value="1"/>
</dbReference>
<comment type="caution">
    <text evidence="7">The sequence shown here is derived from an EMBL/GenBank/DDBJ whole genome shotgun (WGS) entry which is preliminary data.</text>
</comment>
<keyword evidence="4" id="KW-0539">Nucleus</keyword>
<dbReference type="VEuPathDB" id="MicrosporidiaDB:M153_1522000350"/>
<gene>
    <name evidence="7" type="ORF">M153_1522000350</name>
</gene>
<keyword evidence="3" id="KW-0804">Transcription</keyword>
<reference evidence="7 8" key="1">
    <citation type="submission" date="2015-07" db="EMBL/GenBank/DDBJ databases">
        <title>The genome of Pseudoloma neurophilia, a relevant intracellular parasite of the zebrafish.</title>
        <authorList>
            <person name="Ndikumana S."/>
            <person name="Pelin A."/>
            <person name="Sanders J."/>
            <person name="Corradi N."/>
        </authorList>
    </citation>
    <scope>NUCLEOTIDE SEQUENCE [LARGE SCALE GENOMIC DNA]</scope>
    <source>
        <strain evidence="7 8">MK1</strain>
    </source>
</reference>
<dbReference type="AlphaFoldDB" id="A0A0R0M0Z8"/>
<keyword evidence="8" id="KW-1185">Reference proteome</keyword>
<proteinExistence type="inferred from homology"/>
<protein>
    <recommendedName>
        <fullName evidence="6">Transcription initiation factor TFIID subunit 13</fullName>
    </recommendedName>
</protein>
<dbReference type="Proteomes" id="UP000051530">
    <property type="component" value="Unassembled WGS sequence"/>
</dbReference>
<dbReference type="GO" id="GO:0046982">
    <property type="term" value="F:protein heterodimerization activity"/>
    <property type="evidence" value="ECO:0007669"/>
    <property type="project" value="InterPro"/>
</dbReference>